<keyword evidence="1" id="KW-0472">Membrane</keyword>
<reference evidence="2 3" key="1">
    <citation type="journal article" date="2013" name="Int. J. Syst. Evol. Microbiol.">
        <title>Marinoscillum luteum sp. nov., isolated from marine sediment.</title>
        <authorList>
            <person name="Cha I.T."/>
            <person name="Park S.J."/>
            <person name="Kim S.J."/>
            <person name="Kim J.G."/>
            <person name="Jung M.Y."/>
            <person name="Shin K.S."/>
            <person name="Kwon K.K."/>
            <person name="Yang S.H."/>
            <person name="Seo Y.S."/>
            <person name="Rhee S.K."/>
        </authorList>
    </citation>
    <scope>NUCLEOTIDE SEQUENCE [LARGE SCALE GENOMIC DNA]</scope>
    <source>
        <strain evidence="2 3">KCTC 23939</strain>
    </source>
</reference>
<name>A0ABW7N6D5_9BACT</name>
<evidence type="ECO:0000313" key="2">
    <source>
        <dbReference type="EMBL" id="MFH6983148.1"/>
    </source>
</evidence>
<proteinExistence type="predicted"/>
<evidence type="ECO:0000256" key="1">
    <source>
        <dbReference type="SAM" id="Phobius"/>
    </source>
</evidence>
<keyword evidence="3" id="KW-1185">Reference proteome</keyword>
<dbReference type="RefSeq" id="WP_395416716.1">
    <property type="nucleotide sequence ID" value="NZ_JBIPKE010000014.1"/>
</dbReference>
<comment type="caution">
    <text evidence="2">The sequence shown here is derived from an EMBL/GenBank/DDBJ whole genome shotgun (WGS) entry which is preliminary data.</text>
</comment>
<keyword evidence="1" id="KW-1133">Transmembrane helix</keyword>
<gene>
    <name evidence="2" type="ORF">ACHKAR_06840</name>
</gene>
<dbReference type="Proteomes" id="UP001610063">
    <property type="component" value="Unassembled WGS sequence"/>
</dbReference>
<dbReference type="EMBL" id="JBIPKE010000014">
    <property type="protein sequence ID" value="MFH6983148.1"/>
    <property type="molecule type" value="Genomic_DNA"/>
</dbReference>
<protein>
    <recommendedName>
        <fullName evidence="4">HTH cro/C1-type domain-containing protein</fullName>
    </recommendedName>
</protein>
<accession>A0ABW7N6D5</accession>
<feature type="transmembrane region" description="Helical" evidence="1">
    <location>
        <begin position="93"/>
        <end position="111"/>
    </location>
</feature>
<evidence type="ECO:0008006" key="4">
    <source>
        <dbReference type="Google" id="ProtNLM"/>
    </source>
</evidence>
<organism evidence="2 3">
    <name type="scientific">Marinoscillum luteum</name>
    <dbReference type="NCBI Taxonomy" id="861051"/>
    <lineage>
        <taxon>Bacteria</taxon>
        <taxon>Pseudomonadati</taxon>
        <taxon>Bacteroidota</taxon>
        <taxon>Cytophagia</taxon>
        <taxon>Cytophagales</taxon>
        <taxon>Reichenbachiellaceae</taxon>
        <taxon>Marinoscillum</taxon>
    </lineage>
</organism>
<sequence>MTELYSDFIHKLKKLFGKFDESHKRFEKSSNSEIARELGYSDAQFSRLINESATAGEYQRAIQSIDRILMVVQLESELGRKLGGTRDWKKHPGWLGATVLVVLLLILTIIWRPGSYQELPDSEKSPRDNMLKWTFETAFINPYVKLDDLPEDCNYPCYKYQGKWELKEGYKIPFFRERNGFHYSATEVNMYARCMSEKDPKGKIIEGYEYQKHEIWYDRRELPIDSFIRKDLALKDFYKQLDFSLDNNFVKVATVHTFFRNEFEIDSLVIHRSGKVIGRDLEFTDQEELEELFSSKNLIKDILSELNRIATNRLEDFSRPITCEPAQVPSSNIHLIKDGDEMSFNCQLTTSRLAMNYTKTFVLKDQYIKNTCRVSSN</sequence>
<keyword evidence="1" id="KW-0812">Transmembrane</keyword>
<evidence type="ECO:0000313" key="3">
    <source>
        <dbReference type="Proteomes" id="UP001610063"/>
    </source>
</evidence>